<evidence type="ECO:0000313" key="2">
    <source>
        <dbReference type="EMBL" id="KAK3602851.1"/>
    </source>
</evidence>
<dbReference type="Proteomes" id="UP001195483">
    <property type="component" value="Unassembled WGS sequence"/>
</dbReference>
<feature type="region of interest" description="Disordered" evidence="1">
    <location>
        <begin position="184"/>
        <end position="213"/>
    </location>
</feature>
<reference evidence="2" key="1">
    <citation type="journal article" date="2021" name="Genome Biol. Evol.">
        <title>A High-Quality Reference Genome for a Parasitic Bivalve with Doubly Uniparental Inheritance (Bivalvia: Unionida).</title>
        <authorList>
            <person name="Smith C.H."/>
        </authorList>
    </citation>
    <scope>NUCLEOTIDE SEQUENCE</scope>
    <source>
        <strain evidence="2">CHS0354</strain>
    </source>
</reference>
<feature type="compositionally biased region" description="Basic and acidic residues" evidence="1">
    <location>
        <begin position="184"/>
        <end position="209"/>
    </location>
</feature>
<sequence length="245" mass="29005">MDVKDLDTPLHGLMQYLEADEYARLTDEFTDFVKEDFNERVQEVQIHTKEKRSFLFIKSFIDKVRRKQYKAAHEHLGAARQQYQKFMLQYESLPHRKKQPAVESNPQTEVNEPQSAVIPNETTNSGNRALPFAKSPPPAYTPHLQKHIKSPVRPESIPRSDIAERQEPPIERITPQLRQDIKHTDRPAIFRKEEASPELTEKERKRQKEPFFPVQSRDEYKPVTPWKHVREFKPNVFSYEYVDVK</sequence>
<protein>
    <submittedName>
        <fullName evidence="2">Uncharacterized protein</fullName>
    </submittedName>
</protein>
<reference evidence="2" key="2">
    <citation type="journal article" date="2021" name="Genome Biol. Evol.">
        <title>Developing a high-quality reference genome for a parasitic bivalve with doubly uniparental inheritance (Bivalvia: Unionida).</title>
        <authorList>
            <person name="Smith C.H."/>
        </authorList>
    </citation>
    <scope>NUCLEOTIDE SEQUENCE</scope>
    <source>
        <strain evidence="2">CHS0354</strain>
        <tissue evidence="2">Mantle</tissue>
    </source>
</reference>
<organism evidence="2 3">
    <name type="scientific">Potamilus streckersoni</name>
    <dbReference type="NCBI Taxonomy" id="2493646"/>
    <lineage>
        <taxon>Eukaryota</taxon>
        <taxon>Metazoa</taxon>
        <taxon>Spiralia</taxon>
        <taxon>Lophotrochozoa</taxon>
        <taxon>Mollusca</taxon>
        <taxon>Bivalvia</taxon>
        <taxon>Autobranchia</taxon>
        <taxon>Heteroconchia</taxon>
        <taxon>Palaeoheterodonta</taxon>
        <taxon>Unionida</taxon>
        <taxon>Unionoidea</taxon>
        <taxon>Unionidae</taxon>
        <taxon>Ambleminae</taxon>
        <taxon>Lampsilini</taxon>
        <taxon>Potamilus</taxon>
    </lineage>
</organism>
<name>A0AAE0W621_9BIVA</name>
<accession>A0AAE0W621</accession>
<gene>
    <name evidence="2" type="ORF">CHS0354_026410</name>
</gene>
<evidence type="ECO:0000313" key="3">
    <source>
        <dbReference type="Proteomes" id="UP001195483"/>
    </source>
</evidence>
<dbReference type="EMBL" id="JAEAOA010001575">
    <property type="protein sequence ID" value="KAK3602851.1"/>
    <property type="molecule type" value="Genomic_DNA"/>
</dbReference>
<proteinExistence type="predicted"/>
<feature type="compositionally biased region" description="Polar residues" evidence="1">
    <location>
        <begin position="102"/>
        <end position="114"/>
    </location>
</feature>
<dbReference type="AlphaFoldDB" id="A0AAE0W621"/>
<evidence type="ECO:0000256" key="1">
    <source>
        <dbReference type="SAM" id="MobiDB-lite"/>
    </source>
</evidence>
<feature type="region of interest" description="Disordered" evidence="1">
    <location>
        <begin position="97"/>
        <end position="126"/>
    </location>
</feature>
<reference evidence="2" key="3">
    <citation type="submission" date="2023-05" db="EMBL/GenBank/DDBJ databases">
        <authorList>
            <person name="Smith C.H."/>
        </authorList>
    </citation>
    <scope>NUCLEOTIDE SEQUENCE</scope>
    <source>
        <strain evidence="2">CHS0354</strain>
        <tissue evidence="2">Mantle</tissue>
    </source>
</reference>
<keyword evidence="3" id="KW-1185">Reference proteome</keyword>
<comment type="caution">
    <text evidence="2">The sequence shown here is derived from an EMBL/GenBank/DDBJ whole genome shotgun (WGS) entry which is preliminary data.</text>
</comment>